<dbReference type="PROSITE" id="PS50110">
    <property type="entry name" value="RESPONSE_REGULATORY"/>
    <property type="match status" value="1"/>
</dbReference>
<dbReference type="PANTHER" id="PTHR42713:SF3">
    <property type="entry name" value="TRANSCRIPTIONAL REGULATORY PROTEIN HPTR"/>
    <property type="match status" value="1"/>
</dbReference>
<keyword evidence="12" id="KW-1185">Reference proteome</keyword>
<dbReference type="Proteomes" id="UP001652445">
    <property type="component" value="Unassembled WGS sequence"/>
</dbReference>
<evidence type="ECO:0000256" key="7">
    <source>
        <dbReference type="ARBA" id="ARBA00023163"/>
    </source>
</evidence>
<evidence type="ECO:0000256" key="8">
    <source>
        <dbReference type="PROSITE-ProRule" id="PRU00169"/>
    </source>
</evidence>
<dbReference type="SUPFAM" id="SSF46689">
    <property type="entry name" value="Homeodomain-like"/>
    <property type="match status" value="1"/>
</dbReference>
<keyword evidence="2" id="KW-0963">Cytoplasm</keyword>
<evidence type="ECO:0000256" key="4">
    <source>
        <dbReference type="ARBA" id="ARBA00023012"/>
    </source>
</evidence>
<proteinExistence type="predicted"/>
<feature type="domain" description="HTH araC/xylS-type" evidence="9">
    <location>
        <begin position="437"/>
        <end position="535"/>
    </location>
</feature>
<dbReference type="EMBL" id="JAOQIO010000095">
    <property type="protein sequence ID" value="MCU6795896.1"/>
    <property type="molecule type" value="Genomic_DNA"/>
</dbReference>
<evidence type="ECO:0000259" key="10">
    <source>
        <dbReference type="PROSITE" id="PS50110"/>
    </source>
</evidence>
<dbReference type="PRINTS" id="PR00032">
    <property type="entry name" value="HTHARAC"/>
</dbReference>
<dbReference type="Gene3D" id="1.10.10.60">
    <property type="entry name" value="Homeodomain-like"/>
    <property type="match status" value="2"/>
</dbReference>
<comment type="caution">
    <text evidence="11">The sequence shown here is derived from an EMBL/GenBank/DDBJ whole genome shotgun (WGS) entry which is preliminary data.</text>
</comment>
<accession>A0ABT2UPD7</accession>
<name>A0ABT2UPD7_9BACL</name>
<dbReference type="CDD" id="cd17536">
    <property type="entry name" value="REC_YesN-like"/>
    <property type="match status" value="1"/>
</dbReference>
<dbReference type="Pfam" id="PF00072">
    <property type="entry name" value="Response_reg"/>
    <property type="match status" value="1"/>
</dbReference>
<dbReference type="InterPro" id="IPR001789">
    <property type="entry name" value="Sig_transdc_resp-reg_receiver"/>
</dbReference>
<protein>
    <submittedName>
        <fullName evidence="11">Response regulator</fullName>
    </submittedName>
</protein>
<dbReference type="InterPro" id="IPR009057">
    <property type="entry name" value="Homeodomain-like_sf"/>
</dbReference>
<dbReference type="RefSeq" id="WP_262686789.1">
    <property type="nucleotide sequence ID" value="NZ_JAOQIO010000095.1"/>
</dbReference>
<dbReference type="Gene3D" id="3.40.50.2300">
    <property type="match status" value="1"/>
</dbReference>
<dbReference type="SUPFAM" id="SSF52172">
    <property type="entry name" value="CheY-like"/>
    <property type="match status" value="1"/>
</dbReference>
<dbReference type="InterPro" id="IPR011006">
    <property type="entry name" value="CheY-like_superfamily"/>
</dbReference>
<dbReference type="InterPro" id="IPR051552">
    <property type="entry name" value="HptR"/>
</dbReference>
<keyword evidence="5" id="KW-0805">Transcription regulation</keyword>
<keyword evidence="7" id="KW-0804">Transcription</keyword>
<dbReference type="InterPro" id="IPR018060">
    <property type="entry name" value="HTH_AraC"/>
</dbReference>
<evidence type="ECO:0000313" key="12">
    <source>
        <dbReference type="Proteomes" id="UP001652445"/>
    </source>
</evidence>
<keyword evidence="4" id="KW-0902">Two-component regulatory system</keyword>
<evidence type="ECO:0000256" key="5">
    <source>
        <dbReference type="ARBA" id="ARBA00023015"/>
    </source>
</evidence>
<comment type="subcellular location">
    <subcellularLocation>
        <location evidence="1">Cytoplasm</location>
    </subcellularLocation>
</comment>
<reference evidence="11 12" key="1">
    <citation type="submission" date="2022-09" db="EMBL/GenBank/DDBJ databases">
        <authorList>
            <person name="Han X.L."/>
            <person name="Wang Q."/>
            <person name="Lu T."/>
        </authorList>
    </citation>
    <scope>NUCLEOTIDE SEQUENCE [LARGE SCALE GENOMIC DNA]</scope>
    <source>
        <strain evidence="11 12">WQ 127069</strain>
    </source>
</reference>
<dbReference type="InterPro" id="IPR041522">
    <property type="entry name" value="CdaR_GGDEF"/>
</dbReference>
<keyword evidence="3 8" id="KW-0597">Phosphoprotein</keyword>
<organism evidence="11 12">
    <name type="scientific">Paenibacillus baimaensis</name>
    <dbReference type="NCBI Taxonomy" id="2982185"/>
    <lineage>
        <taxon>Bacteria</taxon>
        <taxon>Bacillati</taxon>
        <taxon>Bacillota</taxon>
        <taxon>Bacilli</taxon>
        <taxon>Bacillales</taxon>
        <taxon>Paenibacillaceae</taxon>
        <taxon>Paenibacillus</taxon>
    </lineage>
</organism>
<dbReference type="SMART" id="SM00448">
    <property type="entry name" value="REC"/>
    <property type="match status" value="1"/>
</dbReference>
<dbReference type="SMART" id="SM00342">
    <property type="entry name" value="HTH_ARAC"/>
    <property type="match status" value="1"/>
</dbReference>
<evidence type="ECO:0000256" key="3">
    <source>
        <dbReference type="ARBA" id="ARBA00022553"/>
    </source>
</evidence>
<feature type="modified residue" description="4-aspartylphosphate" evidence="8">
    <location>
        <position position="54"/>
    </location>
</feature>
<evidence type="ECO:0000256" key="2">
    <source>
        <dbReference type="ARBA" id="ARBA00022490"/>
    </source>
</evidence>
<sequence>MKVLIVDDEKHVRSTIRLLTDWSALDIETVLEAEDGLEAIEIMEREQPQLVITDMMMPLMTGIGLMEWMDSHAVTCKKIVISGHNDFELMRHTLKYGATDYLLKPIVAKQLHDAIQKAVDSWKEAHQERVRHQYQSMEVIELKSIYRDKLLSNVIMEPVGYRNELQLLIKEFPQLASVHSCMVAVINLQDVQRDIQEKYASNMGLLIFSLLNICNEFLHKAQMGIAFRNLNSNQEIVILAWEQLVNAEAVLERIQHGIARVLKASFDIGISSELAFPDNLQEAYNQARQALGQRNLLDTSTRKHSYQVGVVLRIGSLRFSDYEEAISLAMKSGRPEQLQVVIQKWFDGMDKLDKISMDQLDLWLDAYKVLKARWMEEFYEGAEPDQLLPTEDTDFIIPMDHNGQFSSALFQQEFTNHLTELMRLFLSKKVQSGHTMNEIAKYIQLNYYRNITLQDISTKFHLNREYISRKFKLELKENVIDYLNRIRIEKSKVLLLNPQIKIVDVAGKVGYQDEKYFSRVFKKLEGQTPKDFRVQMNRESPLSM</sequence>
<feature type="domain" description="Response regulatory" evidence="10">
    <location>
        <begin position="2"/>
        <end position="119"/>
    </location>
</feature>
<evidence type="ECO:0000256" key="6">
    <source>
        <dbReference type="ARBA" id="ARBA00023125"/>
    </source>
</evidence>
<gene>
    <name evidence="11" type="ORF">OB236_27635</name>
</gene>
<keyword evidence="6" id="KW-0238">DNA-binding</keyword>
<evidence type="ECO:0000256" key="1">
    <source>
        <dbReference type="ARBA" id="ARBA00004496"/>
    </source>
</evidence>
<dbReference type="InterPro" id="IPR020449">
    <property type="entry name" value="Tscrpt_reg_AraC-type_HTH"/>
</dbReference>
<dbReference type="PROSITE" id="PS01124">
    <property type="entry name" value="HTH_ARAC_FAMILY_2"/>
    <property type="match status" value="1"/>
</dbReference>
<dbReference type="Pfam" id="PF12833">
    <property type="entry name" value="HTH_18"/>
    <property type="match status" value="1"/>
</dbReference>
<dbReference type="PANTHER" id="PTHR42713">
    <property type="entry name" value="HISTIDINE KINASE-RELATED"/>
    <property type="match status" value="1"/>
</dbReference>
<evidence type="ECO:0000259" key="9">
    <source>
        <dbReference type="PROSITE" id="PS01124"/>
    </source>
</evidence>
<evidence type="ECO:0000313" key="11">
    <source>
        <dbReference type="EMBL" id="MCU6795896.1"/>
    </source>
</evidence>
<dbReference type="Pfam" id="PF17853">
    <property type="entry name" value="GGDEF_2"/>
    <property type="match status" value="1"/>
</dbReference>